<proteinExistence type="predicted"/>
<dbReference type="EMBL" id="JAANER010000007">
    <property type="protein sequence ID" value="KAG9187115.1"/>
    <property type="molecule type" value="Genomic_DNA"/>
</dbReference>
<sequence length="666" mass="76882">MASATNQDAMEESLRNMDINAAEKHMKDWFGDHSSWSHEQLLKLVYEEDLVTVRHVQLFGDYAMGGRRPGGGCPSFPLLTQEEWGFLIAPYSQWAPAPYNNWNYSCMDTVAPLIMRQEIKELQSPPHAGFVARLRPLKAKLLLGMVPISGDRWLERKMDDPANYKNLFELIKDITHIFEWFNHEEVHKRTRGAFNWMVDKYVEFEQAANLQREKNGIQEKLNLAGMWAEYWNDLTTNASERTHQWVVDRVDEVQAHAFAQYQEALKNAGTDETAIGEAGKKYYECVQDLRGILTKLDYTIGIPMTGFKGYTATNAFKDLPVAQRQDTWRKIMTAKSFKHQVAILEAQDKAEAEEASKKTSLADSMDMTKQFTKPAHPRFRDTENLIGHYEEGKRNRDETRLSLCGPPKVFSQEHWISILRERMDFHANNPRNVERNPDAWGFVCYRLTYDQTDEQWATFQEKFRADISRSGKWIEGFDRIKDKHRIMFIDGREFGIAEGDVTAAKRHFKQTFTMQPALGRMWTRDFLVVDKQAYASYVEPPMEEVRPPPPYGPGFGCNGGHVRLVDGTFDELPQEIIDALAPGYKGEIKVLSTLLLEEVYPLLATHAVRVFGLWPCARLHPREVYVGTTDAAQEGWWEFSRIDQAMMQGFFESMRSRKADLLARQT</sequence>
<comment type="caution">
    <text evidence="1">The sequence shown here is derived from an EMBL/GenBank/DDBJ whole genome shotgun (WGS) entry which is preliminary data.</text>
</comment>
<keyword evidence="2" id="KW-1185">Reference proteome</keyword>
<accession>A0AAD4FCY1</accession>
<evidence type="ECO:0000313" key="1">
    <source>
        <dbReference type="EMBL" id="KAG9187115.1"/>
    </source>
</evidence>
<name>A0AAD4FCY1_9PLEO</name>
<reference evidence="1" key="1">
    <citation type="submission" date="2021-07" db="EMBL/GenBank/DDBJ databases">
        <title>Genome Resource of American Ginseng Black Spot Pathogen Alternaria panax.</title>
        <authorList>
            <person name="Qiu C."/>
            <person name="Wang W."/>
            <person name="Liu Z."/>
        </authorList>
    </citation>
    <scope>NUCLEOTIDE SEQUENCE</scope>
    <source>
        <strain evidence="1">BNCC115425</strain>
    </source>
</reference>
<dbReference type="Proteomes" id="UP001199106">
    <property type="component" value="Unassembled WGS sequence"/>
</dbReference>
<organism evidence="1 2">
    <name type="scientific">Alternaria panax</name>
    <dbReference type="NCBI Taxonomy" id="48097"/>
    <lineage>
        <taxon>Eukaryota</taxon>
        <taxon>Fungi</taxon>
        <taxon>Dikarya</taxon>
        <taxon>Ascomycota</taxon>
        <taxon>Pezizomycotina</taxon>
        <taxon>Dothideomycetes</taxon>
        <taxon>Pleosporomycetidae</taxon>
        <taxon>Pleosporales</taxon>
        <taxon>Pleosporineae</taxon>
        <taxon>Pleosporaceae</taxon>
        <taxon>Alternaria</taxon>
        <taxon>Alternaria sect. Panax</taxon>
    </lineage>
</organism>
<evidence type="ECO:0000313" key="2">
    <source>
        <dbReference type="Proteomes" id="UP001199106"/>
    </source>
</evidence>
<dbReference type="AlphaFoldDB" id="A0AAD4FCY1"/>
<protein>
    <submittedName>
        <fullName evidence="1">Uncharacterized protein</fullName>
    </submittedName>
</protein>
<gene>
    <name evidence="1" type="ORF">G6011_04986</name>
</gene>